<evidence type="ECO:0000256" key="1">
    <source>
        <dbReference type="ARBA" id="ARBA00004123"/>
    </source>
</evidence>
<keyword evidence="7" id="KW-0804">Transcription</keyword>
<dbReference type="EMBL" id="JANAWD010000046">
    <property type="protein sequence ID" value="KAJ3489397.1"/>
    <property type="molecule type" value="Genomic_DNA"/>
</dbReference>
<dbReference type="InterPro" id="IPR050603">
    <property type="entry name" value="MYST_HAT"/>
</dbReference>
<evidence type="ECO:0000256" key="8">
    <source>
        <dbReference type="ARBA" id="ARBA00023242"/>
    </source>
</evidence>
<keyword evidence="2" id="KW-0808">Transferase</keyword>
<dbReference type="GO" id="GO:0035267">
    <property type="term" value="C:NuA4 histone acetyltransferase complex"/>
    <property type="evidence" value="ECO:0007669"/>
    <property type="project" value="TreeGrafter"/>
</dbReference>
<keyword evidence="9" id="KW-0012">Acyltransferase</keyword>
<dbReference type="PROSITE" id="PS51726">
    <property type="entry name" value="MYST_HAT"/>
    <property type="match status" value="1"/>
</dbReference>
<feature type="active site" description="Proton donor/acceptor" evidence="10">
    <location>
        <position position="313"/>
    </location>
</feature>
<dbReference type="GO" id="GO:0046972">
    <property type="term" value="F:histone H4K16 acetyltransferase activity"/>
    <property type="evidence" value="ECO:0007669"/>
    <property type="project" value="TreeGrafter"/>
</dbReference>
<dbReference type="GO" id="GO:0005634">
    <property type="term" value="C:nucleus"/>
    <property type="evidence" value="ECO:0007669"/>
    <property type="project" value="UniProtKB-SubCell"/>
</dbReference>
<evidence type="ECO:0000256" key="4">
    <source>
        <dbReference type="ARBA" id="ARBA00022771"/>
    </source>
</evidence>
<dbReference type="PANTHER" id="PTHR10615">
    <property type="entry name" value="HISTONE ACETYLTRANSFERASE"/>
    <property type="match status" value="1"/>
</dbReference>
<dbReference type="GO" id="GO:0006355">
    <property type="term" value="P:regulation of DNA-templated transcription"/>
    <property type="evidence" value="ECO:0007669"/>
    <property type="project" value="InterPro"/>
</dbReference>
<evidence type="ECO:0000256" key="3">
    <source>
        <dbReference type="ARBA" id="ARBA00022723"/>
    </source>
</evidence>
<evidence type="ECO:0000256" key="5">
    <source>
        <dbReference type="ARBA" id="ARBA00022833"/>
    </source>
</evidence>
<feature type="compositionally biased region" description="Polar residues" evidence="11">
    <location>
        <begin position="357"/>
        <end position="368"/>
    </location>
</feature>
<dbReference type="Gene3D" id="3.40.630.30">
    <property type="match status" value="1"/>
</dbReference>
<feature type="compositionally biased region" description="Gly residues" evidence="11">
    <location>
        <begin position="101"/>
        <end position="114"/>
    </location>
</feature>
<evidence type="ECO:0000313" key="14">
    <source>
        <dbReference type="Proteomes" id="UP001212997"/>
    </source>
</evidence>
<accession>A0AAD5YM59</accession>
<keyword evidence="6" id="KW-0805">Transcription regulation</keyword>
<evidence type="ECO:0000259" key="12">
    <source>
        <dbReference type="PROSITE" id="PS51726"/>
    </source>
</evidence>
<organism evidence="13 14">
    <name type="scientific">Meripilus lineatus</name>
    <dbReference type="NCBI Taxonomy" id="2056292"/>
    <lineage>
        <taxon>Eukaryota</taxon>
        <taxon>Fungi</taxon>
        <taxon>Dikarya</taxon>
        <taxon>Basidiomycota</taxon>
        <taxon>Agaricomycotina</taxon>
        <taxon>Agaricomycetes</taxon>
        <taxon>Polyporales</taxon>
        <taxon>Meripilaceae</taxon>
        <taxon>Meripilus</taxon>
    </lineage>
</organism>
<dbReference type="Proteomes" id="UP001212997">
    <property type="component" value="Unassembled WGS sequence"/>
</dbReference>
<dbReference type="Gene3D" id="2.30.30.140">
    <property type="match status" value="1"/>
</dbReference>
<keyword evidence="3" id="KW-0479">Metal-binding</keyword>
<proteinExistence type="predicted"/>
<protein>
    <recommendedName>
        <fullName evidence="12">MYST-type HAT domain-containing protein</fullName>
    </recommendedName>
</protein>
<dbReference type="SUPFAM" id="SSF55729">
    <property type="entry name" value="Acyl-CoA N-acyltransferases (Nat)"/>
    <property type="match status" value="1"/>
</dbReference>
<feature type="region of interest" description="Disordered" evidence="11">
    <location>
        <begin position="46"/>
        <end position="117"/>
    </location>
</feature>
<dbReference type="InterPro" id="IPR002717">
    <property type="entry name" value="HAT_MYST-type"/>
</dbReference>
<dbReference type="Pfam" id="PF17772">
    <property type="entry name" value="zf-MYST"/>
    <property type="match status" value="1"/>
</dbReference>
<dbReference type="InterPro" id="IPR016197">
    <property type="entry name" value="Chromo-like_dom_sf"/>
</dbReference>
<sequence length="423" mass="47037">MDLCVVTKNGEERHAHVLERRPREVYVHYVNTDKRLDEWVSESAVRPAGGHEEGTTNNSIPAGAGNRKRKRRSVEREVLGSRAGSELSGGVRGQEGESSGAVGGHAAGEGGEGQGSSTVAITEEEYDIEHHKQITAKRNFDKVNFGRWQIKTWYFSPYPLTETEIEEQVSTPSAHGPPSNARIPGVARSTLRSHGRTSDLLAGGLGRSHGAGEKSMLWVCDKCFKYMSEGLSWELHVKKCTFKHPPGRKVYQRGAHIIWEVDGAKDKEKLSYDDYNLACIVVLPPYQKKGYGMLLIEFSYELSRRAGKVGTPERPLSDLGLRSYLTYWISTIVRFLRRLLSVLPADTQKVITTGSSLENSEVFTPSSPSRDEESGPAPKMKRRKSTKGWDGEDPAARFTDTLEITGKHHNILHLVIHLFTSSP</sequence>
<evidence type="ECO:0000256" key="10">
    <source>
        <dbReference type="PIRSR" id="PIRSR602717-51"/>
    </source>
</evidence>
<name>A0AAD5YM59_9APHY</name>
<gene>
    <name evidence="13" type="ORF">NLI96_g2173</name>
</gene>
<evidence type="ECO:0000313" key="13">
    <source>
        <dbReference type="EMBL" id="KAJ3489397.1"/>
    </source>
</evidence>
<evidence type="ECO:0000256" key="9">
    <source>
        <dbReference type="ARBA" id="ARBA00023315"/>
    </source>
</evidence>
<evidence type="ECO:0000256" key="11">
    <source>
        <dbReference type="SAM" id="MobiDB-lite"/>
    </source>
</evidence>
<dbReference type="InterPro" id="IPR016181">
    <property type="entry name" value="Acyl_CoA_acyltransferase"/>
</dbReference>
<dbReference type="GO" id="GO:0008270">
    <property type="term" value="F:zinc ion binding"/>
    <property type="evidence" value="ECO:0007669"/>
    <property type="project" value="UniProtKB-KW"/>
</dbReference>
<evidence type="ECO:0000256" key="2">
    <source>
        <dbReference type="ARBA" id="ARBA00022679"/>
    </source>
</evidence>
<comment type="caution">
    <text evidence="13">The sequence shown here is derived from an EMBL/GenBank/DDBJ whole genome shotgun (WGS) entry which is preliminary data.</text>
</comment>
<dbReference type="InterPro" id="IPR025995">
    <property type="entry name" value="Tudor-knot"/>
</dbReference>
<dbReference type="PANTHER" id="PTHR10615:SF219">
    <property type="entry name" value="HISTONE ACETYLTRANSFERASE KAT5"/>
    <property type="match status" value="1"/>
</dbReference>
<feature type="region of interest" description="Disordered" evidence="11">
    <location>
        <begin position="357"/>
        <end position="394"/>
    </location>
</feature>
<dbReference type="Pfam" id="PF01853">
    <property type="entry name" value="MOZ_SAS"/>
    <property type="match status" value="1"/>
</dbReference>
<keyword evidence="4" id="KW-0863">Zinc-finger</keyword>
<dbReference type="AlphaFoldDB" id="A0AAD5YM59"/>
<dbReference type="Gene3D" id="3.30.60.60">
    <property type="entry name" value="N-acetyl transferase-like"/>
    <property type="match status" value="1"/>
</dbReference>
<keyword evidence="8" id="KW-0539">Nucleus</keyword>
<comment type="subcellular location">
    <subcellularLocation>
        <location evidence="1">Nucleus</location>
    </subcellularLocation>
</comment>
<keyword evidence="14" id="KW-1185">Reference proteome</keyword>
<feature type="domain" description="MYST-type HAT" evidence="12">
    <location>
        <begin position="135"/>
        <end position="376"/>
    </location>
</feature>
<evidence type="ECO:0000256" key="6">
    <source>
        <dbReference type="ARBA" id="ARBA00023015"/>
    </source>
</evidence>
<keyword evidence="5" id="KW-0862">Zinc</keyword>
<evidence type="ECO:0000256" key="7">
    <source>
        <dbReference type="ARBA" id="ARBA00023163"/>
    </source>
</evidence>
<dbReference type="InterPro" id="IPR040706">
    <property type="entry name" value="Zf-MYST"/>
</dbReference>
<dbReference type="Pfam" id="PF11717">
    <property type="entry name" value="Tudor-knot"/>
    <property type="match status" value="1"/>
</dbReference>
<reference evidence="13" key="1">
    <citation type="submission" date="2022-07" db="EMBL/GenBank/DDBJ databases">
        <title>Genome Sequence of Physisporinus lineatus.</title>
        <authorList>
            <person name="Buettner E."/>
        </authorList>
    </citation>
    <scope>NUCLEOTIDE SEQUENCE</scope>
    <source>
        <strain evidence="13">VT162</strain>
    </source>
</reference>
<dbReference type="SUPFAM" id="SSF54160">
    <property type="entry name" value="Chromo domain-like"/>
    <property type="match status" value="1"/>
</dbReference>